<dbReference type="EMBL" id="AAVO02000003">
    <property type="protein sequence ID" value="EDM88192.1"/>
    <property type="molecule type" value="Genomic_DNA"/>
</dbReference>
<evidence type="ECO:0000256" key="1">
    <source>
        <dbReference type="SAM" id="Coils"/>
    </source>
</evidence>
<gene>
    <name evidence="2" type="ORF">RUMOBE_01098</name>
</gene>
<dbReference type="GeneID" id="79804302"/>
<sequence>MKQGKLEGMIKSVKMRIEWEQENIERCMKEIKEKAQNGDPRNIAMFMPGKVKELQEAIDRKDKYSEQLDMLKCLMRNEEE</sequence>
<dbReference type="RefSeq" id="WP_005424431.1">
    <property type="nucleotide sequence ID" value="NZ_CP102265.1"/>
</dbReference>
<reference evidence="2 3" key="2">
    <citation type="submission" date="2007-04" db="EMBL/GenBank/DDBJ databases">
        <title>Draft genome sequence of Ruminococcus obeum (ATCC 29174).</title>
        <authorList>
            <person name="Sudarsanam P."/>
            <person name="Ley R."/>
            <person name="Guruge J."/>
            <person name="Turnbaugh P.J."/>
            <person name="Mahowald M."/>
            <person name="Liep D."/>
            <person name="Gordon J."/>
        </authorList>
    </citation>
    <scope>NUCLEOTIDE SEQUENCE [LARGE SCALE GENOMIC DNA]</scope>
    <source>
        <strain evidence="2 3">ATCC 29174</strain>
    </source>
</reference>
<accession>A5ZQ28</accession>
<dbReference type="HOGENOM" id="CLU_2582699_0_0_9"/>
<reference evidence="2 3" key="1">
    <citation type="submission" date="2007-03" db="EMBL/GenBank/DDBJ databases">
        <authorList>
            <person name="Fulton L."/>
            <person name="Clifton S."/>
            <person name="Fulton B."/>
            <person name="Xu J."/>
            <person name="Minx P."/>
            <person name="Pepin K.H."/>
            <person name="Johnson M."/>
            <person name="Thiruvilangam P."/>
            <person name="Bhonagiri V."/>
            <person name="Nash W.E."/>
            <person name="Mardis E.R."/>
            <person name="Wilson R.K."/>
        </authorList>
    </citation>
    <scope>NUCLEOTIDE SEQUENCE [LARGE SCALE GENOMIC DNA]</scope>
    <source>
        <strain evidence="2 3">ATCC 29174</strain>
    </source>
</reference>
<proteinExistence type="predicted"/>
<name>A5ZQ28_9FIRM</name>
<feature type="coiled-coil region" evidence="1">
    <location>
        <begin position="17"/>
        <end position="74"/>
    </location>
</feature>
<protein>
    <submittedName>
        <fullName evidence="2">Uncharacterized protein</fullName>
    </submittedName>
</protein>
<organism evidence="2 3">
    <name type="scientific">Blautia obeum ATCC 29174</name>
    <dbReference type="NCBI Taxonomy" id="411459"/>
    <lineage>
        <taxon>Bacteria</taxon>
        <taxon>Bacillati</taxon>
        <taxon>Bacillota</taxon>
        <taxon>Clostridia</taxon>
        <taxon>Lachnospirales</taxon>
        <taxon>Lachnospiraceae</taxon>
        <taxon>Blautia</taxon>
    </lineage>
</organism>
<evidence type="ECO:0000313" key="3">
    <source>
        <dbReference type="Proteomes" id="UP000006002"/>
    </source>
</evidence>
<keyword evidence="1" id="KW-0175">Coiled coil</keyword>
<dbReference type="Proteomes" id="UP000006002">
    <property type="component" value="Unassembled WGS sequence"/>
</dbReference>
<comment type="caution">
    <text evidence="2">The sequence shown here is derived from an EMBL/GenBank/DDBJ whole genome shotgun (WGS) entry which is preliminary data.</text>
</comment>
<dbReference type="AlphaFoldDB" id="A5ZQ28"/>
<evidence type="ECO:0000313" key="2">
    <source>
        <dbReference type="EMBL" id="EDM88192.1"/>
    </source>
</evidence>